<sequence length="229" mass="25947">MGGHHYQSINLIGISVTSLLTLAGCTYSLSSETPPGDDVIQTTHRVEIPEEKSSPSGSEQPLRETTATKVLDFDICRDLPRWQRLPEAEQMQALEALPRYGAAIYDEPLSPVIQSFWQHRAFSFTTYGLSARMEPLYFSGLWTVQDDIWSCYENGQPEQINAGRLAEVWLIGYHIQSLEWLGDRYIMSVEPRASGFQLIHFSRQEQSDTLPITISTTHDTEVSIYSGDW</sequence>
<accession>A0A1Z3HR73</accession>
<protein>
    <submittedName>
        <fullName evidence="1">Uncharacterized protein</fullName>
    </submittedName>
</protein>
<reference evidence="1 2" key="1">
    <citation type="journal article" date="2016" name="Biochim. Biophys. Acta">
        <title>Characterization of red-shifted phycobilisomes isolated from the chlorophyll f-containing cyanobacterium Halomicronema hongdechloris.</title>
        <authorList>
            <person name="Li Y."/>
            <person name="Lin Y."/>
            <person name="Garvey C.J."/>
            <person name="Birch D."/>
            <person name="Corkery R.W."/>
            <person name="Loughlin P.C."/>
            <person name="Scheer H."/>
            <person name="Willows R.D."/>
            <person name="Chen M."/>
        </authorList>
    </citation>
    <scope>NUCLEOTIDE SEQUENCE [LARGE SCALE GENOMIC DNA]</scope>
    <source>
        <strain evidence="1 2">C2206</strain>
    </source>
</reference>
<proteinExistence type="predicted"/>
<dbReference type="EMBL" id="CP021983">
    <property type="protein sequence ID" value="ASC72788.1"/>
    <property type="molecule type" value="Genomic_DNA"/>
</dbReference>
<gene>
    <name evidence="1" type="ORF">XM38_037470</name>
</gene>
<keyword evidence="2" id="KW-1185">Reference proteome</keyword>
<evidence type="ECO:0000313" key="2">
    <source>
        <dbReference type="Proteomes" id="UP000191901"/>
    </source>
</evidence>
<organism evidence="1 2">
    <name type="scientific">Halomicronema hongdechloris C2206</name>
    <dbReference type="NCBI Taxonomy" id="1641165"/>
    <lineage>
        <taxon>Bacteria</taxon>
        <taxon>Bacillati</taxon>
        <taxon>Cyanobacteriota</taxon>
        <taxon>Cyanophyceae</taxon>
        <taxon>Nodosilineales</taxon>
        <taxon>Nodosilineaceae</taxon>
        <taxon>Halomicronema</taxon>
    </lineage>
</organism>
<dbReference type="AlphaFoldDB" id="A0A1Z3HR73"/>
<dbReference type="KEGG" id="hhg:XM38_037470"/>
<evidence type="ECO:0000313" key="1">
    <source>
        <dbReference type="EMBL" id="ASC72788.1"/>
    </source>
</evidence>
<dbReference type="RefSeq" id="WP_080806857.1">
    <property type="nucleotide sequence ID" value="NZ_CP021983.2"/>
</dbReference>
<dbReference type="OrthoDB" id="513964at2"/>
<name>A0A1Z3HR73_9CYAN</name>
<dbReference type="Proteomes" id="UP000191901">
    <property type="component" value="Chromosome"/>
</dbReference>